<reference evidence="2" key="1">
    <citation type="submission" date="2021-01" db="EMBL/GenBank/DDBJ databases">
        <authorList>
            <person name="Corre E."/>
            <person name="Pelletier E."/>
            <person name="Niang G."/>
            <person name="Scheremetjew M."/>
            <person name="Finn R."/>
            <person name="Kale V."/>
            <person name="Holt S."/>
            <person name="Cochrane G."/>
            <person name="Meng A."/>
            <person name="Brown T."/>
            <person name="Cohen L."/>
        </authorList>
    </citation>
    <scope>NUCLEOTIDE SEQUENCE</scope>
    <source>
        <strain evidence="2">CCMP1594</strain>
    </source>
</reference>
<dbReference type="EMBL" id="HBJA01063548">
    <property type="protein sequence ID" value="CAE0811304.1"/>
    <property type="molecule type" value="Transcribed_RNA"/>
</dbReference>
<organism evidence="2">
    <name type="scientific">Eutreptiella gymnastica</name>
    <dbReference type="NCBI Taxonomy" id="73025"/>
    <lineage>
        <taxon>Eukaryota</taxon>
        <taxon>Discoba</taxon>
        <taxon>Euglenozoa</taxon>
        <taxon>Euglenida</taxon>
        <taxon>Spirocuta</taxon>
        <taxon>Euglenophyceae</taxon>
        <taxon>Eutreptiales</taxon>
        <taxon>Eutreptiaceae</taxon>
        <taxon>Eutreptiella</taxon>
    </lineage>
</organism>
<proteinExistence type="predicted"/>
<feature type="region of interest" description="Disordered" evidence="1">
    <location>
        <begin position="1"/>
        <end position="73"/>
    </location>
</feature>
<gene>
    <name evidence="2" type="ORF">EGYM00163_LOCUS22452</name>
</gene>
<evidence type="ECO:0000256" key="1">
    <source>
        <dbReference type="SAM" id="MobiDB-lite"/>
    </source>
</evidence>
<accession>A0A7S4FSK0</accession>
<evidence type="ECO:0000313" key="2">
    <source>
        <dbReference type="EMBL" id="CAE0811304.1"/>
    </source>
</evidence>
<name>A0A7S4FSK0_9EUGL</name>
<dbReference type="AlphaFoldDB" id="A0A7S4FSK0"/>
<sequence>MLLAGLDWSPPSYSSGEGVGPVPCRSRVRFRTRTGPWGAGPRPPSPIKRQELTPRGAGTAAATEPSGGTAELARAPHGAPALILRTGAAASSMGWRARVP</sequence>
<protein>
    <submittedName>
        <fullName evidence="2">Uncharacterized protein</fullName>
    </submittedName>
</protein>